<accession>D3DG25</accession>
<dbReference type="InterPro" id="IPR000297">
    <property type="entry name" value="PPIase_PpiC"/>
</dbReference>
<evidence type="ECO:0000256" key="3">
    <source>
        <dbReference type="ARBA" id="ARBA00022692"/>
    </source>
</evidence>
<dbReference type="EMBL" id="AP011112">
    <property type="protein sequence ID" value="BAI68777.1"/>
    <property type="molecule type" value="Genomic_DNA"/>
</dbReference>
<dbReference type="AlphaFoldDB" id="D3DG25"/>
<dbReference type="KEGG" id="hth:HTH_0310"/>
<dbReference type="STRING" id="608538.HTH_0310"/>
<dbReference type="eggNOG" id="COG0760">
    <property type="taxonomic scope" value="Bacteria"/>
</dbReference>
<dbReference type="RefSeq" id="WP_012962960.1">
    <property type="nucleotide sequence ID" value="NC_013799.1"/>
</dbReference>
<proteinExistence type="inferred from homology"/>
<dbReference type="KEGG" id="hte:Hydth_0308"/>
<dbReference type="SUPFAM" id="SSF109998">
    <property type="entry name" value="Triger factor/SurA peptide-binding domain-like"/>
    <property type="match status" value="1"/>
</dbReference>
<protein>
    <recommendedName>
        <fullName evidence="9">PpiC domain-containing protein</fullName>
    </recommendedName>
</protein>
<keyword evidence="2" id="KW-1003">Cell membrane</keyword>
<evidence type="ECO:0000313" key="10">
    <source>
        <dbReference type="EMBL" id="BAI68777.1"/>
    </source>
</evidence>
<dbReference type="OrthoDB" id="9788030at2"/>
<dbReference type="PANTHER" id="PTHR47529">
    <property type="entry name" value="PEPTIDYL-PROLYL CIS-TRANS ISOMERASE D"/>
    <property type="match status" value="1"/>
</dbReference>
<dbReference type="Gene3D" id="1.10.4030.10">
    <property type="entry name" value="Porin chaperone SurA, peptide-binding domain"/>
    <property type="match status" value="1"/>
</dbReference>
<evidence type="ECO:0000256" key="6">
    <source>
        <dbReference type="ARBA" id="ARBA00023186"/>
    </source>
</evidence>
<organism evidence="10 11">
    <name type="scientific">Hydrogenobacter thermophilus (strain DSM 6534 / IAM 12695 / TK-6)</name>
    <dbReference type="NCBI Taxonomy" id="608538"/>
    <lineage>
        <taxon>Bacteria</taxon>
        <taxon>Pseudomonadati</taxon>
        <taxon>Aquificota</taxon>
        <taxon>Aquificia</taxon>
        <taxon>Aquificales</taxon>
        <taxon>Aquificaceae</taxon>
        <taxon>Hydrogenobacter</taxon>
    </lineage>
</organism>
<dbReference type="GO" id="GO:0003755">
    <property type="term" value="F:peptidyl-prolyl cis-trans isomerase activity"/>
    <property type="evidence" value="ECO:0007669"/>
    <property type="project" value="InterPro"/>
</dbReference>
<dbReference type="InterPro" id="IPR027304">
    <property type="entry name" value="Trigger_fact/SurA_dom_sf"/>
</dbReference>
<feature type="domain" description="PpiC" evidence="9">
    <location>
        <begin position="198"/>
        <end position="308"/>
    </location>
</feature>
<evidence type="ECO:0000256" key="4">
    <source>
        <dbReference type="ARBA" id="ARBA00022989"/>
    </source>
</evidence>
<dbReference type="Proteomes" id="UP000002574">
    <property type="component" value="Chromosome"/>
</dbReference>
<evidence type="ECO:0000256" key="2">
    <source>
        <dbReference type="ARBA" id="ARBA00022475"/>
    </source>
</evidence>
<sequence>MYTLIQKHKTLLVFIVTVASGAFFLWLFFTGSVRDITSVGKKCVAEVNGSCITLRDYRRELLRFSNIQSRDLEEVIKKQVIENLITQELLYQKARSLGFYASDEEVVSVIKSDPTFQEGGVFSASKYKEMLARLGLEPGEYEDYIRRMLTVQKLLALVSNSVYLSEAEKNINLAVQSTLLSGKLYIITPSDVEVSYTPTQEEMMSFYEKNKELFRRPEKKLVRVWAEKDKAKVEEIYRAIKEGKQVQGYTEYLLPDDANRLPKGVSSEVSKLDQKDGILVTKEGDEYLIVYLYRVEPAGIRSFEEVKEQIRSALIDKRKASLLRDKAQEIYKRLTEGKDVSVKYLTFEDTPVDQIMSIAKVKEGQVVSFILSKQKVFGPYELSQGYGVFVITDRKKKPADEEEIKKLTQDILNMKSDATVNYLIEHLIRSAKIKINEEVIKGGA</sequence>
<keyword evidence="3 8" id="KW-0812">Transmembrane</keyword>
<evidence type="ECO:0000313" key="11">
    <source>
        <dbReference type="Proteomes" id="UP000002574"/>
    </source>
</evidence>
<dbReference type="Pfam" id="PF13624">
    <property type="entry name" value="SurA_N_3"/>
    <property type="match status" value="1"/>
</dbReference>
<evidence type="ECO:0000259" key="9">
    <source>
        <dbReference type="Pfam" id="PF13145"/>
    </source>
</evidence>
<dbReference type="PANTHER" id="PTHR47529:SF1">
    <property type="entry name" value="PERIPLASMIC CHAPERONE PPID"/>
    <property type="match status" value="1"/>
</dbReference>
<comment type="similarity">
    <text evidence="7">Belongs to the PpiD chaperone family.</text>
</comment>
<comment type="subcellular location">
    <subcellularLocation>
        <location evidence="1">Cell membrane</location>
        <topology evidence="1">Single-pass type II membrane protein</topology>
    </subcellularLocation>
</comment>
<dbReference type="Pfam" id="PF13145">
    <property type="entry name" value="Rotamase_2"/>
    <property type="match status" value="1"/>
</dbReference>
<evidence type="ECO:0000256" key="1">
    <source>
        <dbReference type="ARBA" id="ARBA00004401"/>
    </source>
</evidence>
<name>D3DG25_HYDTT</name>
<dbReference type="InterPro" id="IPR052029">
    <property type="entry name" value="PpiD_chaperone"/>
</dbReference>
<dbReference type="GO" id="GO:0005886">
    <property type="term" value="C:plasma membrane"/>
    <property type="evidence" value="ECO:0007669"/>
    <property type="project" value="UniProtKB-SubCell"/>
</dbReference>
<keyword evidence="6" id="KW-0143">Chaperone</keyword>
<evidence type="ECO:0000256" key="5">
    <source>
        <dbReference type="ARBA" id="ARBA00023136"/>
    </source>
</evidence>
<keyword evidence="5 8" id="KW-0472">Membrane</keyword>
<keyword evidence="11" id="KW-1185">Reference proteome</keyword>
<evidence type="ECO:0000256" key="7">
    <source>
        <dbReference type="ARBA" id="ARBA00038408"/>
    </source>
</evidence>
<keyword evidence="4 8" id="KW-1133">Transmembrane helix</keyword>
<gene>
    <name evidence="10" type="ordered locus">HTH_0310</name>
</gene>
<feature type="transmembrane region" description="Helical" evidence="8">
    <location>
        <begin position="12"/>
        <end position="29"/>
    </location>
</feature>
<reference evidence="10 11" key="1">
    <citation type="journal article" date="2010" name="J. Bacteriol.">
        <title>Complete genome sequence of the thermophilic, obligately chemolithoautotrophic hydrogen-oxidizing bacterium Hydrogenobacter thermophilus TK-6.</title>
        <authorList>
            <person name="Arai H."/>
            <person name="Kanbe H."/>
            <person name="Ishii M."/>
            <person name="Igarashi Y."/>
        </authorList>
    </citation>
    <scope>NUCLEOTIDE SEQUENCE [LARGE SCALE GENOMIC DNA]</scope>
    <source>
        <strain evidence="11">DSM 6534 / IAM 12695 / TK-6 [Tokyo]</strain>
    </source>
</reference>
<evidence type="ECO:0000256" key="8">
    <source>
        <dbReference type="SAM" id="Phobius"/>
    </source>
</evidence>